<proteinExistence type="predicted"/>
<gene>
    <name evidence="2" type="ORF">PYX00_001287</name>
</gene>
<evidence type="ECO:0000313" key="2">
    <source>
        <dbReference type="EMBL" id="KAL0279809.1"/>
    </source>
</evidence>
<protein>
    <submittedName>
        <fullName evidence="2">Uncharacterized protein</fullName>
    </submittedName>
</protein>
<name>A0AAW2IC74_9NEOP</name>
<dbReference type="AlphaFoldDB" id="A0AAW2IC74"/>
<accession>A0AAW2IC74</accession>
<reference evidence="2" key="1">
    <citation type="journal article" date="2024" name="Gigascience">
        <title>Chromosome-level genome of the poultry shaft louse Menopon gallinae provides insight into the host-switching and adaptive evolution of parasitic lice.</title>
        <authorList>
            <person name="Xu Y."/>
            <person name="Ma L."/>
            <person name="Liu S."/>
            <person name="Liang Y."/>
            <person name="Liu Q."/>
            <person name="He Z."/>
            <person name="Tian L."/>
            <person name="Duan Y."/>
            <person name="Cai W."/>
            <person name="Li H."/>
            <person name="Song F."/>
        </authorList>
    </citation>
    <scope>NUCLEOTIDE SEQUENCE</scope>
    <source>
        <strain evidence="2">Cailab_2023a</strain>
    </source>
</reference>
<feature type="compositionally biased region" description="Basic and acidic residues" evidence="1">
    <location>
        <begin position="53"/>
        <end position="66"/>
    </location>
</feature>
<feature type="compositionally biased region" description="Basic and acidic residues" evidence="1">
    <location>
        <begin position="100"/>
        <end position="111"/>
    </location>
</feature>
<dbReference type="EMBL" id="JARGDH010000001">
    <property type="protein sequence ID" value="KAL0279809.1"/>
    <property type="molecule type" value="Genomic_DNA"/>
</dbReference>
<evidence type="ECO:0000256" key="1">
    <source>
        <dbReference type="SAM" id="MobiDB-lite"/>
    </source>
</evidence>
<sequence>MPALHVVHNHPPAVRRDSSGLGLPPARSPDPTLHPSSFPSMLRKDSLNSSVGLRRDLAKAASRRDSVSSAGSSRKDSIGSNGSWRKDSLGGRRRFSTDSLDMRRNSWDVGRRGSSSSSGGWEDPGWSEVANGKVGLPRYKTGAFTHSGMGTLRGQGNFFPFGTAAAI</sequence>
<comment type="caution">
    <text evidence="2">The sequence shown here is derived from an EMBL/GenBank/DDBJ whole genome shotgun (WGS) entry which is preliminary data.</text>
</comment>
<feature type="region of interest" description="Disordered" evidence="1">
    <location>
        <begin position="1"/>
        <end position="127"/>
    </location>
</feature>
<organism evidence="2">
    <name type="scientific">Menopon gallinae</name>
    <name type="common">poultry shaft louse</name>
    <dbReference type="NCBI Taxonomy" id="328185"/>
    <lineage>
        <taxon>Eukaryota</taxon>
        <taxon>Metazoa</taxon>
        <taxon>Ecdysozoa</taxon>
        <taxon>Arthropoda</taxon>
        <taxon>Hexapoda</taxon>
        <taxon>Insecta</taxon>
        <taxon>Pterygota</taxon>
        <taxon>Neoptera</taxon>
        <taxon>Paraneoptera</taxon>
        <taxon>Psocodea</taxon>
        <taxon>Troctomorpha</taxon>
        <taxon>Phthiraptera</taxon>
        <taxon>Amblycera</taxon>
        <taxon>Menoponidae</taxon>
        <taxon>Menopon</taxon>
    </lineage>
</organism>